<feature type="transmembrane region" description="Helical" evidence="1">
    <location>
        <begin position="284"/>
        <end position="302"/>
    </location>
</feature>
<feature type="chain" id="PRO_5047143574" evidence="2">
    <location>
        <begin position="25"/>
        <end position="376"/>
    </location>
</feature>
<name>A0ABV2A5M6_9GAMM</name>
<evidence type="ECO:0000313" key="4">
    <source>
        <dbReference type="Proteomes" id="UP001465331"/>
    </source>
</evidence>
<keyword evidence="1" id="KW-0812">Transmembrane</keyword>
<dbReference type="InterPro" id="IPR032809">
    <property type="entry name" value="Put_HupE_UreJ"/>
</dbReference>
<dbReference type="RefSeq" id="WP_352886483.1">
    <property type="nucleotide sequence ID" value="NZ_JBEPIJ010000001.1"/>
</dbReference>
<keyword evidence="1" id="KW-0472">Membrane</keyword>
<feature type="transmembrane region" description="Helical" evidence="1">
    <location>
        <begin position="350"/>
        <end position="368"/>
    </location>
</feature>
<accession>A0ABV2A5M6</accession>
<feature type="transmembrane region" description="Helical" evidence="1">
    <location>
        <begin position="190"/>
        <end position="214"/>
    </location>
</feature>
<dbReference type="Pfam" id="PF13795">
    <property type="entry name" value="HupE_UreJ_2"/>
    <property type="match status" value="1"/>
</dbReference>
<keyword evidence="1" id="KW-1133">Transmembrane helix</keyword>
<keyword evidence="2" id="KW-0732">Signal</keyword>
<feature type="transmembrane region" description="Helical" evidence="1">
    <location>
        <begin position="226"/>
        <end position="249"/>
    </location>
</feature>
<dbReference type="Proteomes" id="UP001465331">
    <property type="component" value="Unassembled WGS sequence"/>
</dbReference>
<proteinExistence type="predicted"/>
<organism evidence="3 4">
    <name type="scientific">Sinimarinibacterium thermocellulolyticum</name>
    <dbReference type="NCBI Taxonomy" id="3170016"/>
    <lineage>
        <taxon>Bacteria</taxon>
        <taxon>Pseudomonadati</taxon>
        <taxon>Pseudomonadota</taxon>
        <taxon>Gammaproteobacteria</taxon>
        <taxon>Nevskiales</taxon>
        <taxon>Nevskiaceae</taxon>
        <taxon>Sinimarinibacterium</taxon>
    </lineage>
</organism>
<protein>
    <submittedName>
        <fullName evidence="3">HupE/UreJ family protein</fullName>
    </submittedName>
</protein>
<evidence type="ECO:0000256" key="1">
    <source>
        <dbReference type="SAM" id="Phobius"/>
    </source>
</evidence>
<keyword evidence="4" id="KW-1185">Reference proteome</keyword>
<reference evidence="3 4" key="1">
    <citation type="submission" date="2024-06" db="EMBL/GenBank/DDBJ databases">
        <authorList>
            <person name="Li Z."/>
            <person name="Jiang Y."/>
        </authorList>
    </citation>
    <scope>NUCLEOTIDE SEQUENCE [LARGE SCALE GENOMIC DNA]</scope>
    <source>
        <strain evidence="3 4">HSW-8</strain>
    </source>
</reference>
<gene>
    <name evidence="3" type="ORF">ABSH63_00770</name>
</gene>
<feature type="transmembrane region" description="Helical" evidence="1">
    <location>
        <begin position="314"/>
        <end position="338"/>
    </location>
</feature>
<dbReference type="EMBL" id="JBEPIJ010000001">
    <property type="protein sequence ID" value="MES0872547.1"/>
    <property type="molecule type" value="Genomic_DNA"/>
</dbReference>
<comment type="caution">
    <text evidence="3">The sequence shown here is derived from an EMBL/GenBank/DDBJ whole genome shotgun (WGS) entry which is preliminary data.</text>
</comment>
<feature type="signal peptide" evidence="2">
    <location>
        <begin position="1"/>
        <end position="24"/>
    </location>
</feature>
<evidence type="ECO:0000313" key="3">
    <source>
        <dbReference type="EMBL" id="MES0872547.1"/>
    </source>
</evidence>
<evidence type="ECO:0000256" key="2">
    <source>
        <dbReference type="SAM" id="SignalP"/>
    </source>
</evidence>
<sequence length="376" mass="40313">MSRVRGWPPLLGAVLALWAFAAAAHRPSDAFLTLRLDGGRVGGQLEIALRDVDVLVAADANADRLLTWGELRASRARLAAVVASGIRLDADGRPCTLAVTDLRVHARGDGRYAWLDLAGACPLAARVLALEYRLLFDLDPTHRGLLHLEAGGHAHAAVFSPDASRREWVLGHSSATGSFIDYLREGVHHIWIGIDHILFLLALLLPSVLVWRAAGWQPVTRLRPALYDVAATVTAFTLAHSITLSLAALDLVRPPGAVVESAIAASVVLAALNNLRPLVWRRRWLLAFAFGLVHGFGFAAVLGELGLPDGLRVLSLLAFNLGVELGQLAIVLVAVPLAYAMRAHRIYRSVLLRLGSLAVAVVAALWFAQRSGLVSG</sequence>
<feature type="transmembrane region" description="Helical" evidence="1">
    <location>
        <begin position="255"/>
        <end position="272"/>
    </location>
</feature>